<evidence type="ECO:0000313" key="7">
    <source>
        <dbReference type="Proteomes" id="UP001081071"/>
    </source>
</evidence>
<dbReference type="Gene3D" id="1.10.357.10">
    <property type="entry name" value="Tetracycline Repressor, domain 2"/>
    <property type="match status" value="1"/>
</dbReference>
<evidence type="ECO:0000256" key="1">
    <source>
        <dbReference type="ARBA" id="ARBA00023015"/>
    </source>
</evidence>
<dbReference type="PROSITE" id="PS50977">
    <property type="entry name" value="HTH_TETR_2"/>
    <property type="match status" value="1"/>
</dbReference>
<dbReference type="InterPro" id="IPR001647">
    <property type="entry name" value="HTH_TetR"/>
</dbReference>
<dbReference type="SUPFAM" id="SSF48498">
    <property type="entry name" value="Tetracyclin repressor-like, C-terminal domain"/>
    <property type="match status" value="1"/>
</dbReference>
<dbReference type="PANTHER" id="PTHR47506">
    <property type="entry name" value="TRANSCRIPTIONAL REGULATORY PROTEIN"/>
    <property type="match status" value="1"/>
</dbReference>
<comment type="caution">
    <text evidence="6">The sequence shown here is derived from an EMBL/GenBank/DDBJ whole genome shotgun (WGS) entry which is preliminary data.</text>
</comment>
<proteinExistence type="predicted"/>
<keyword evidence="1" id="KW-0805">Transcription regulation</keyword>
<dbReference type="InterPro" id="IPR036271">
    <property type="entry name" value="Tet_transcr_reg_TetR-rel_C_sf"/>
</dbReference>
<sequence>MSRTGRPRQFDEDRALEAAMVLFWENGYEATSLAQLRSSMGMSSASFYGAFNSKEGLFAAVVQRYVDSYGRATAPLADESLDPRDALEKTLRGSVTMQTDSSHPLGCLVGLGGIIDGPDAGRHSALAARRTLDRRNIAALVERAVDQGQLDPSIPIDATATLLHSFLLGLSPLARDGVPADELQASVSATMTFWDSMYPR</sequence>
<protein>
    <submittedName>
        <fullName evidence="6">TetR/AcrR family transcriptional regulator</fullName>
    </submittedName>
</protein>
<dbReference type="PRINTS" id="PR00455">
    <property type="entry name" value="HTHTETR"/>
</dbReference>
<gene>
    <name evidence="6" type="ORF">O4220_18410</name>
</gene>
<dbReference type="Gene3D" id="1.10.10.60">
    <property type="entry name" value="Homeodomain-like"/>
    <property type="match status" value="1"/>
</dbReference>
<evidence type="ECO:0000256" key="3">
    <source>
        <dbReference type="ARBA" id="ARBA00023163"/>
    </source>
</evidence>
<dbReference type="PANTHER" id="PTHR47506:SF1">
    <property type="entry name" value="HTH-TYPE TRANSCRIPTIONAL REGULATOR YJDC"/>
    <property type="match status" value="1"/>
</dbReference>
<reference evidence="6" key="1">
    <citation type="submission" date="2022-12" db="EMBL/GenBank/DDBJ databases">
        <authorList>
            <person name="Krivoruchko A.V."/>
            <person name="Elkin A."/>
        </authorList>
    </citation>
    <scope>NUCLEOTIDE SEQUENCE</scope>
    <source>
        <strain evidence="6">IEGM 1391</strain>
    </source>
</reference>
<dbReference type="EMBL" id="JAPWIJ010000007">
    <property type="protein sequence ID" value="MCZ4520489.1"/>
    <property type="molecule type" value="Genomic_DNA"/>
</dbReference>
<evidence type="ECO:0000256" key="2">
    <source>
        <dbReference type="ARBA" id="ARBA00023125"/>
    </source>
</evidence>
<evidence type="ECO:0000256" key="4">
    <source>
        <dbReference type="PROSITE-ProRule" id="PRU00335"/>
    </source>
</evidence>
<keyword evidence="7" id="KW-1185">Reference proteome</keyword>
<dbReference type="Pfam" id="PF00440">
    <property type="entry name" value="TetR_N"/>
    <property type="match status" value="1"/>
</dbReference>
<dbReference type="RefSeq" id="WP_269606835.1">
    <property type="nucleotide sequence ID" value="NZ_JAPWIJ010000007.1"/>
</dbReference>
<keyword evidence="2 4" id="KW-0238">DNA-binding</keyword>
<feature type="DNA-binding region" description="H-T-H motif" evidence="4">
    <location>
        <begin position="32"/>
        <end position="51"/>
    </location>
</feature>
<evidence type="ECO:0000259" key="5">
    <source>
        <dbReference type="PROSITE" id="PS50977"/>
    </source>
</evidence>
<organism evidence="6 7">
    <name type="scientific">Rhodococcus ruber</name>
    <dbReference type="NCBI Taxonomy" id="1830"/>
    <lineage>
        <taxon>Bacteria</taxon>
        <taxon>Bacillati</taxon>
        <taxon>Actinomycetota</taxon>
        <taxon>Actinomycetes</taxon>
        <taxon>Mycobacteriales</taxon>
        <taxon>Nocardiaceae</taxon>
        <taxon>Rhodococcus</taxon>
    </lineage>
</organism>
<dbReference type="Proteomes" id="UP001081071">
    <property type="component" value="Unassembled WGS sequence"/>
</dbReference>
<keyword evidence="3" id="KW-0804">Transcription</keyword>
<feature type="domain" description="HTH tetR-type" evidence="5">
    <location>
        <begin position="9"/>
        <end position="69"/>
    </location>
</feature>
<dbReference type="InterPro" id="IPR009057">
    <property type="entry name" value="Homeodomain-like_sf"/>
</dbReference>
<dbReference type="SUPFAM" id="SSF46689">
    <property type="entry name" value="Homeodomain-like"/>
    <property type="match status" value="1"/>
</dbReference>
<name>A0ABT4MII5_9NOCA</name>
<evidence type="ECO:0000313" key="6">
    <source>
        <dbReference type="EMBL" id="MCZ4520489.1"/>
    </source>
</evidence>
<accession>A0ABT4MII5</accession>